<dbReference type="FunFam" id="1.20.1720.10:FF:000005">
    <property type="entry name" value="Bcr/CflA family efflux transporter"/>
    <property type="match status" value="1"/>
</dbReference>
<evidence type="ECO:0000313" key="12">
    <source>
        <dbReference type="Proteomes" id="UP001240236"/>
    </source>
</evidence>
<dbReference type="Pfam" id="PF07690">
    <property type="entry name" value="MFS_1"/>
    <property type="match status" value="1"/>
</dbReference>
<protein>
    <submittedName>
        <fullName evidence="11">DHA1 family bicyclomycin/chloramphenicol resistance-like MFS transporter</fullName>
    </submittedName>
</protein>
<evidence type="ECO:0000256" key="1">
    <source>
        <dbReference type="ARBA" id="ARBA00004651"/>
    </source>
</evidence>
<dbReference type="RefSeq" id="WP_307235322.1">
    <property type="nucleotide sequence ID" value="NZ_JAUSUZ010000001.1"/>
</dbReference>
<dbReference type="Proteomes" id="UP001240236">
    <property type="component" value="Unassembled WGS sequence"/>
</dbReference>
<evidence type="ECO:0000256" key="2">
    <source>
        <dbReference type="ARBA" id="ARBA00006236"/>
    </source>
</evidence>
<keyword evidence="8 9" id="KW-0472">Membrane</keyword>
<feature type="transmembrane region" description="Helical" evidence="9">
    <location>
        <begin position="298"/>
        <end position="318"/>
    </location>
</feature>
<comment type="similarity">
    <text evidence="2">Belongs to the major facilitator superfamily. Bcr/CmlA family.</text>
</comment>
<dbReference type="InterPro" id="IPR036259">
    <property type="entry name" value="MFS_trans_sf"/>
</dbReference>
<evidence type="ECO:0000256" key="4">
    <source>
        <dbReference type="ARBA" id="ARBA00022448"/>
    </source>
</evidence>
<feature type="transmembrane region" description="Helical" evidence="9">
    <location>
        <begin position="151"/>
        <end position="170"/>
    </location>
</feature>
<keyword evidence="7 9" id="KW-1133">Transmembrane helix</keyword>
<evidence type="ECO:0000256" key="7">
    <source>
        <dbReference type="ARBA" id="ARBA00022989"/>
    </source>
</evidence>
<evidence type="ECO:0000256" key="9">
    <source>
        <dbReference type="SAM" id="Phobius"/>
    </source>
</evidence>
<feature type="transmembrane region" description="Helical" evidence="9">
    <location>
        <begin position="92"/>
        <end position="112"/>
    </location>
</feature>
<dbReference type="InterPro" id="IPR001958">
    <property type="entry name" value="Tet-R_TetA/multi-R_MdtG-like"/>
</dbReference>
<proteinExistence type="inferred from homology"/>
<evidence type="ECO:0000259" key="10">
    <source>
        <dbReference type="PROSITE" id="PS50850"/>
    </source>
</evidence>
<dbReference type="PANTHER" id="PTHR23502">
    <property type="entry name" value="MAJOR FACILITATOR SUPERFAMILY"/>
    <property type="match status" value="1"/>
</dbReference>
<gene>
    <name evidence="11" type="ORF">J2S42_000818</name>
</gene>
<dbReference type="Gene3D" id="1.20.1720.10">
    <property type="entry name" value="Multidrug resistance protein D"/>
    <property type="match status" value="1"/>
</dbReference>
<keyword evidence="4" id="KW-0813">Transport</keyword>
<comment type="caution">
    <text evidence="11">The sequence shown here is derived from an EMBL/GenBank/DDBJ whole genome shotgun (WGS) entry which is preliminary data.</text>
</comment>
<dbReference type="GO" id="GO:0042910">
    <property type="term" value="F:xenobiotic transmembrane transporter activity"/>
    <property type="evidence" value="ECO:0007669"/>
    <property type="project" value="InterPro"/>
</dbReference>
<feature type="transmembrane region" description="Helical" evidence="9">
    <location>
        <begin position="182"/>
        <end position="201"/>
    </location>
</feature>
<evidence type="ECO:0000313" key="11">
    <source>
        <dbReference type="EMBL" id="MDQ0364149.1"/>
    </source>
</evidence>
<evidence type="ECO:0000256" key="8">
    <source>
        <dbReference type="ARBA" id="ARBA00023136"/>
    </source>
</evidence>
<feature type="transmembrane region" description="Helical" evidence="9">
    <location>
        <begin position="27"/>
        <end position="48"/>
    </location>
</feature>
<feature type="transmembrane region" description="Helical" evidence="9">
    <location>
        <begin position="385"/>
        <end position="407"/>
    </location>
</feature>
<name>A0AAE3VUX5_9ACTN</name>
<dbReference type="PROSITE" id="PS50850">
    <property type="entry name" value="MFS"/>
    <property type="match status" value="1"/>
</dbReference>
<dbReference type="EMBL" id="JAUSUZ010000001">
    <property type="protein sequence ID" value="MDQ0364149.1"/>
    <property type="molecule type" value="Genomic_DNA"/>
</dbReference>
<dbReference type="SUPFAM" id="SSF103473">
    <property type="entry name" value="MFS general substrate transporter"/>
    <property type="match status" value="1"/>
</dbReference>
<dbReference type="PROSITE" id="PS00216">
    <property type="entry name" value="SUGAR_TRANSPORT_1"/>
    <property type="match status" value="1"/>
</dbReference>
<feature type="transmembrane region" description="Helical" evidence="9">
    <location>
        <begin position="361"/>
        <end position="379"/>
    </location>
</feature>
<keyword evidence="6 9" id="KW-0812">Transmembrane</keyword>
<feature type="transmembrane region" description="Helical" evidence="9">
    <location>
        <begin position="330"/>
        <end position="349"/>
    </location>
</feature>
<dbReference type="CDD" id="cd17320">
    <property type="entry name" value="MFS_MdfA_MDR_like"/>
    <property type="match status" value="1"/>
</dbReference>
<dbReference type="NCBIfam" id="TIGR00710">
    <property type="entry name" value="efflux_Bcr_CflA"/>
    <property type="match status" value="1"/>
</dbReference>
<feature type="transmembrane region" description="Helical" evidence="9">
    <location>
        <begin position="118"/>
        <end position="139"/>
    </location>
</feature>
<dbReference type="GO" id="GO:0005886">
    <property type="term" value="C:plasma membrane"/>
    <property type="evidence" value="ECO:0007669"/>
    <property type="project" value="UniProtKB-SubCell"/>
</dbReference>
<evidence type="ECO:0000256" key="5">
    <source>
        <dbReference type="ARBA" id="ARBA00022475"/>
    </source>
</evidence>
<organism evidence="11 12">
    <name type="scientific">Catenuloplanes indicus</name>
    <dbReference type="NCBI Taxonomy" id="137267"/>
    <lineage>
        <taxon>Bacteria</taxon>
        <taxon>Bacillati</taxon>
        <taxon>Actinomycetota</taxon>
        <taxon>Actinomycetes</taxon>
        <taxon>Micromonosporales</taxon>
        <taxon>Micromonosporaceae</taxon>
        <taxon>Catenuloplanes</taxon>
    </lineage>
</organism>
<dbReference type="GO" id="GO:1990961">
    <property type="term" value="P:xenobiotic detoxification by transmembrane export across the plasma membrane"/>
    <property type="evidence" value="ECO:0007669"/>
    <property type="project" value="InterPro"/>
</dbReference>
<feature type="transmembrane region" description="Helical" evidence="9">
    <location>
        <begin position="267"/>
        <end position="286"/>
    </location>
</feature>
<evidence type="ECO:0000256" key="3">
    <source>
        <dbReference type="ARBA" id="ARBA00007520"/>
    </source>
</evidence>
<keyword evidence="5" id="KW-1003">Cell membrane</keyword>
<comment type="similarity">
    <text evidence="3">Belongs to the major facilitator superfamily. TCR/Tet family.</text>
</comment>
<accession>A0AAE3VUX5</accession>
<feature type="domain" description="Major facilitator superfamily (MFS) profile" evidence="10">
    <location>
        <begin position="25"/>
        <end position="412"/>
    </location>
</feature>
<feature type="transmembrane region" description="Helical" evidence="9">
    <location>
        <begin position="230"/>
        <end position="255"/>
    </location>
</feature>
<comment type="subcellular location">
    <subcellularLocation>
        <location evidence="1">Cell membrane</location>
        <topology evidence="1">Multi-pass membrane protein</topology>
    </subcellularLocation>
</comment>
<dbReference type="AlphaFoldDB" id="A0AAE3VUX5"/>
<dbReference type="PANTHER" id="PTHR23502:SF132">
    <property type="entry name" value="POLYAMINE TRANSPORTER 2-RELATED"/>
    <property type="match status" value="1"/>
</dbReference>
<dbReference type="PRINTS" id="PR01035">
    <property type="entry name" value="TCRTETA"/>
</dbReference>
<dbReference type="InterPro" id="IPR005829">
    <property type="entry name" value="Sugar_transporter_CS"/>
</dbReference>
<keyword evidence="12" id="KW-1185">Reference proteome</keyword>
<feature type="transmembrane region" description="Helical" evidence="9">
    <location>
        <begin position="60"/>
        <end position="80"/>
    </location>
</feature>
<dbReference type="InterPro" id="IPR004812">
    <property type="entry name" value="Efflux_drug-R_Bcr/CmlA"/>
</dbReference>
<dbReference type="InterPro" id="IPR020846">
    <property type="entry name" value="MFS_dom"/>
</dbReference>
<dbReference type="InterPro" id="IPR011701">
    <property type="entry name" value="MFS"/>
</dbReference>
<reference evidence="11 12" key="1">
    <citation type="submission" date="2023-07" db="EMBL/GenBank/DDBJ databases">
        <title>Sequencing the genomes of 1000 actinobacteria strains.</title>
        <authorList>
            <person name="Klenk H.-P."/>
        </authorList>
    </citation>
    <scope>NUCLEOTIDE SEQUENCE [LARGE SCALE GENOMIC DNA]</scope>
    <source>
        <strain evidence="11 12">DSM 44709</strain>
    </source>
</reference>
<sequence length="425" mass="42861">MTATMERKAATTAMPGDLMTTGQRARLIIVLGSLIAIGPLTIDMYLPALPALTAEFATTAAAVQLTLTGTLAGLAAGQLLIGPLSDVVGRRIPLLAGTAVHVLASILCVFAPNVGTLGALRVLQGLGAAAAAVVAMAVVRDLFTGLPAARILSRLMLVMGAAPVLAPTLGSALLSRTDWRGVFAALAVFGVILILMTAFGLPETLPRERRRPATPASVLRAYAGLLRDRVYVGLALTTGLMMAAIFGYVAGSSFVMQGDFGLSEQEFGLAFGGGAVGMIIATQLNVRLLRWWTPSQILVTALLGGLTAGVLLVVLSVLEVGGLAGVLAPLWLVLAAAGLAFPNAPALALSRHGEAAGTAAALLGAGQFGIGALAAPAVGLLGSDALAMAAVIAGSLAAATLVLLTLARPWQLTETVPADAAVAVH</sequence>
<evidence type="ECO:0000256" key="6">
    <source>
        <dbReference type="ARBA" id="ARBA00022692"/>
    </source>
</evidence>